<dbReference type="PANTHER" id="PTHR37756:SF1">
    <property type="entry name" value="TRANSMEMBRANE PROTEIN"/>
    <property type="match status" value="1"/>
</dbReference>
<sequence>MVCLACLLPLFLIPVVNALPLLFHILMARVYRLLGWEYTKPERVPPACPYKPGMATKTDNSGMHSHCRSHLYLLYAHKCPIDARVLLLLPIDNCAPLRNLCSLVLHDPFDFVPHNACSLTAIRGRKTVVQLDAAI</sequence>
<dbReference type="Proteomes" id="UP000813463">
    <property type="component" value="Chromosome 4"/>
</dbReference>
<accession>A0A9R0IG53</accession>
<organism evidence="2 3">
    <name type="scientific">Spinacia oleracea</name>
    <name type="common">Spinach</name>
    <dbReference type="NCBI Taxonomy" id="3562"/>
    <lineage>
        <taxon>Eukaryota</taxon>
        <taxon>Viridiplantae</taxon>
        <taxon>Streptophyta</taxon>
        <taxon>Embryophyta</taxon>
        <taxon>Tracheophyta</taxon>
        <taxon>Spermatophyta</taxon>
        <taxon>Magnoliopsida</taxon>
        <taxon>eudicotyledons</taxon>
        <taxon>Gunneridae</taxon>
        <taxon>Pentapetalae</taxon>
        <taxon>Caryophyllales</taxon>
        <taxon>Chenopodiaceae</taxon>
        <taxon>Chenopodioideae</taxon>
        <taxon>Anserineae</taxon>
        <taxon>Spinacia</taxon>
    </lineage>
</organism>
<dbReference type="PANTHER" id="PTHR37756">
    <property type="entry name" value="TRANSMEMBRANE PROTEIN"/>
    <property type="match status" value="1"/>
</dbReference>
<dbReference type="KEGG" id="soe:110788225"/>
<protein>
    <submittedName>
        <fullName evidence="3">Uncharacterized protein isoform X1</fullName>
    </submittedName>
</protein>
<evidence type="ECO:0000256" key="1">
    <source>
        <dbReference type="SAM" id="SignalP"/>
    </source>
</evidence>
<feature type="chain" id="PRO_5040321269" evidence="1">
    <location>
        <begin position="19"/>
        <end position="135"/>
    </location>
</feature>
<reference evidence="3" key="2">
    <citation type="submission" date="2025-08" db="UniProtKB">
        <authorList>
            <consortium name="RefSeq"/>
        </authorList>
    </citation>
    <scope>IDENTIFICATION</scope>
    <source>
        <tissue evidence="3">Leaf</tissue>
    </source>
</reference>
<keyword evidence="2" id="KW-1185">Reference proteome</keyword>
<keyword evidence="1" id="KW-0732">Signal</keyword>
<dbReference type="RefSeq" id="XP_021848551.1">
    <property type="nucleotide sequence ID" value="XM_021992859.2"/>
</dbReference>
<dbReference type="OrthoDB" id="747994at2759"/>
<proteinExistence type="predicted"/>
<dbReference type="GeneID" id="110788225"/>
<feature type="signal peptide" evidence="1">
    <location>
        <begin position="1"/>
        <end position="18"/>
    </location>
</feature>
<reference evidence="2" key="1">
    <citation type="journal article" date="2021" name="Nat. Commun.">
        <title>Genomic analyses provide insights into spinach domestication and the genetic basis of agronomic traits.</title>
        <authorList>
            <person name="Cai X."/>
            <person name="Sun X."/>
            <person name="Xu C."/>
            <person name="Sun H."/>
            <person name="Wang X."/>
            <person name="Ge C."/>
            <person name="Zhang Z."/>
            <person name="Wang Q."/>
            <person name="Fei Z."/>
            <person name="Jiao C."/>
            <person name="Wang Q."/>
        </authorList>
    </citation>
    <scope>NUCLEOTIDE SEQUENCE [LARGE SCALE GENOMIC DNA]</scope>
    <source>
        <strain evidence="2">cv. Varoflay</strain>
    </source>
</reference>
<dbReference type="AlphaFoldDB" id="A0A9R0IG53"/>
<evidence type="ECO:0000313" key="2">
    <source>
        <dbReference type="Proteomes" id="UP000813463"/>
    </source>
</evidence>
<evidence type="ECO:0000313" key="3">
    <source>
        <dbReference type="RefSeq" id="XP_021848551.1"/>
    </source>
</evidence>
<gene>
    <name evidence="3" type="primary">LOC110788225</name>
</gene>
<name>A0A9R0IG53_SPIOL</name>